<dbReference type="AlphaFoldDB" id="A0A1I7WEL5"/>
<protein>
    <submittedName>
        <fullName evidence="3">Serpentine receptor class gamma</fullName>
    </submittedName>
</protein>
<dbReference type="InterPro" id="IPR019429">
    <property type="entry name" value="7TM_GPCR_serpentine_rcpt_Sri"/>
</dbReference>
<keyword evidence="1" id="KW-0472">Membrane</keyword>
<reference evidence="3" key="1">
    <citation type="submission" date="2016-11" db="UniProtKB">
        <authorList>
            <consortium name="WormBaseParasite"/>
        </authorList>
    </citation>
    <scope>IDENTIFICATION</scope>
</reference>
<feature type="transmembrane region" description="Helical" evidence="1">
    <location>
        <begin position="20"/>
        <end position="42"/>
    </location>
</feature>
<dbReference type="Pfam" id="PF10327">
    <property type="entry name" value="7TM_GPCR_Sri"/>
    <property type="match status" value="1"/>
</dbReference>
<feature type="transmembrane region" description="Helical" evidence="1">
    <location>
        <begin position="150"/>
        <end position="171"/>
    </location>
</feature>
<keyword evidence="1" id="KW-0812">Transmembrane</keyword>
<dbReference type="WBParaSite" id="Hba_03354">
    <property type="protein sequence ID" value="Hba_03354"/>
    <property type="gene ID" value="Hba_03354"/>
</dbReference>
<organism evidence="2 3">
    <name type="scientific">Heterorhabditis bacteriophora</name>
    <name type="common">Entomopathogenic nematode worm</name>
    <dbReference type="NCBI Taxonomy" id="37862"/>
    <lineage>
        <taxon>Eukaryota</taxon>
        <taxon>Metazoa</taxon>
        <taxon>Ecdysozoa</taxon>
        <taxon>Nematoda</taxon>
        <taxon>Chromadorea</taxon>
        <taxon>Rhabditida</taxon>
        <taxon>Rhabditina</taxon>
        <taxon>Rhabditomorpha</taxon>
        <taxon>Strongyloidea</taxon>
        <taxon>Heterorhabditidae</taxon>
        <taxon>Heterorhabditis</taxon>
    </lineage>
</organism>
<dbReference type="Proteomes" id="UP000095283">
    <property type="component" value="Unplaced"/>
</dbReference>
<name>A0A1I7WEL5_HETBA</name>
<proteinExistence type="predicted"/>
<evidence type="ECO:0000313" key="3">
    <source>
        <dbReference type="WBParaSite" id="Hba_03354"/>
    </source>
</evidence>
<keyword evidence="2" id="KW-1185">Reference proteome</keyword>
<evidence type="ECO:0000313" key="2">
    <source>
        <dbReference type="Proteomes" id="UP000095283"/>
    </source>
</evidence>
<accession>A0A1I7WEL5</accession>
<sequence length="184" mass="21019">MSSKTMGKFYLFDSHSNVLLMIYNINSPVCILLNLLAIYLIMFKSSREMGEYRWYLLHYQPRMPTLIFFFFPLVAVRGYGFIITKMGFSTSTCLVRNIFVATLGSFSFHSDTIFLSSPVYCSELFQNPEAMELLKISTVYYVPSSFVLRMSSATSIFAASISGTFILAFLYPTQMPVYLNSSNQ</sequence>
<feature type="transmembrane region" description="Helical" evidence="1">
    <location>
        <begin position="63"/>
        <end position="82"/>
    </location>
</feature>
<keyword evidence="1" id="KW-1133">Transmembrane helix</keyword>
<evidence type="ECO:0000256" key="1">
    <source>
        <dbReference type="SAM" id="Phobius"/>
    </source>
</evidence>